<keyword evidence="3" id="KW-1185">Reference proteome</keyword>
<protein>
    <submittedName>
        <fullName evidence="2">Uncharacterized protein</fullName>
    </submittedName>
</protein>
<accession>A0A5B7G0F7</accession>
<evidence type="ECO:0000313" key="3">
    <source>
        <dbReference type="Proteomes" id="UP000324222"/>
    </source>
</evidence>
<feature type="region of interest" description="Disordered" evidence="1">
    <location>
        <begin position="77"/>
        <end position="99"/>
    </location>
</feature>
<proteinExistence type="predicted"/>
<organism evidence="2 3">
    <name type="scientific">Portunus trituberculatus</name>
    <name type="common">Swimming crab</name>
    <name type="synonym">Neptunus trituberculatus</name>
    <dbReference type="NCBI Taxonomy" id="210409"/>
    <lineage>
        <taxon>Eukaryota</taxon>
        <taxon>Metazoa</taxon>
        <taxon>Ecdysozoa</taxon>
        <taxon>Arthropoda</taxon>
        <taxon>Crustacea</taxon>
        <taxon>Multicrustacea</taxon>
        <taxon>Malacostraca</taxon>
        <taxon>Eumalacostraca</taxon>
        <taxon>Eucarida</taxon>
        <taxon>Decapoda</taxon>
        <taxon>Pleocyemata</taxon>
        <taxon>Brachyura</taxon>
        <taxon>Eubrachyura</taxon>
        <taxon>Portunoidea</taxon>
        <taxon>Portunidae</taxon>
        <taxon>Portuninae</taxon>
        <taxon>Portunus</taxon>
    </lineage>
</organism>
<comment type="caution">
    <text evidence="2">The sequence shown here is derived from an EMBL/GenBank/DDBJ whole genome shotgun (WGS) entry which is preliminary data.</text>
</comment>
<dbReference type="EMBL" id="VSRR010009712">
    <property type="protein sequence ID" value="MPC50753.1"/>
    <property type="molecule type" value="Genomic_DNA"/>
</dbReference>
<feature type="compositionally biased region" description="Basic and acidic residues" evidence="1">
    <location>
        <begin position="8"/>
        <end position="19"/>
    </location>
</feature>
<feature type="compositionally biased region" description="Basic residues" evidence="1">
    <location>
        <begin position="23"/>
        <end position="34"/>
    </location>
</feature>
<sequence length="99" mass="11036">MKAKKKQMTKEKRAEEGTEHSTTTKRRASPHYVRRNHANCPYLRGMQAGSGPPLVTATPHCARGQYSTAVKGNCYSRGDNQKPRPCIASHISRQITNNV</sequence>
<dbReference type="AlphaFoldDB" id="A0A5B7G0F7"/>
<evidence type="ECO:0000256" key="1">
    <source>
        <dbReference type="SAM" id="MobiDB-lite"/>
    </source>
</evidence>
<feature type="region of interest" description="Disordered" evidence="1">
    <location>
        <begin position="1"/>
        <end position="34"/>
    </location>
</feature>
<evidence type="ECO:0000313" key="2">
    <source>
        <dbReference type="EMBL" id="MPC50753.1"/>
    </source>
</evidence>
<name>A0A5B7G0F7_PORTR</name>
<dbReference type="Proteomes" id="UP000324222">
    <property type="component" value="Unassembled WGS sequence"/>
</dbReference>
<gene>
    <name evidence="2" type="ORF">E2C01_044583</name>
</gene>
<reference evidence="2 3" key="1">
    <citation type="submission" date="2019-05" db="EMBL/GenBank/DDBJ databases">
        <title>Another draft genome of Portunus trituberculatus and its Hox gene families provides insights of decapod evolution.</title>
        <authorList>
            <person name="Jeong J.-H."/>
            <person name="Song I."/>
            <person name="Kim S."/>
            <person name="Choi T."/>
            <person name="Kim D."/>
            <person name="Ryu S."/>
            <person name="Kim W."/>
        </authorList>
    </citation>
    <scope>NUCLEOTIDE SEQUENCE [LARGE SCALE GENOMIC DNA]</scope>
    <source>
        <tissue evidence="2">Muscle</tissue>
    </source>
</reference>